<dbReference type="eggNOG" id="ENOG502QRPI">
    <property type="taxonomic scope" value="Eukaryota"/>
</dbReference>
<evidence type="ECO:0000313" key="2">
    <source>
        <dbReference type="EMBL" id="KTW28340.1"/>
    </source>
</evidence>
<dbReference type="EMBL" id="LFWA01000012">
    <property type="protein sequence ID" value="KTW28340.1"/>
    <property type="molecule type" value="Genomic_DNA"/>
</dbReference>
<dbReference type="OrthoDB" id="992776at2759"/>
<evidence type="ECO:0000259" key="1">
    <source>
        <dbReference type="Pfam" id="PF00582"/>
    </source>
</evidence>
<gene>
    <name evidence="2" type="ORF">T551_02759</name>
</gene>
<dbReference type="PANTHER" id="PTHR46100:SF4">
    <property type="entry name" value="USPA DOMAIN-CONTAINING PROTEIN"/>
    <property type="match status" value="1"/>
</dbReference>
<organism evidence="2 3">
    <name type="scientific">Pneumocystis jirovecii (strain RU7)</name>
    <name type="common">Human pneumocystis pneumonia agent</name>
    <dbReference type="NCBI Taxonomy" id="1408657"/>
    <lineage>
        <taxon>Eukaryota</taxon>
        <taxon>Fungi</taxon>
        <taxon>Dikarya</taxon>
        <taxon>Ascomycota</taxon>
        <taxon>Taphrinomycotina</taxon>
        <taxon>Pneumocystomycetes</taxon>
        <taxon>Pneumocystaceae</taxon>
        <taxon>Pneumocystis</taxon>
    </lineage>
</organism>
<accession>A0A0W4ZIZ2</accession>
<dbReference type="Pfam" id="PF00582">
    <property type="entry name" value="Usp"/>
    <property type="match status" value="1"/>
</dbReference>
<proteinExistence type="predicted"/>
<keyword evidence="3" id="KW-1185">Reference proteome</keyword>
<reference evidence="3" key="1">
    <citation type="journal article" date="2016" name="Nat. Commun.">
        <title>Genome analysis of three Pneumocystis species reveals adaptation mechanisms to life exclusively in mammalian hosts.</title>
        <authorList>
            <person name="Ma L."/>
            <person name="Chen Z."/>
            <person name="Huang D.W."/>
            <person name="Kutty G."/>
            <person name="Ishihara M."/>
            <person name="Wang H."/>
            <person name="Abouelleil A."/>
            <person name="Bishop L."/>
            <person name="Davey E."/>
            <person name="Deng R."/>
            <person name="Deng X."/>
            <person name="Fan L."/>
            <person name="Fantoni G."/>
            <person name="Fitzgerald M."/>
            <person name="Gogineni E."/>
            <person name="Goldberg J.M."/>
            <person name="Handley G."/>
            <person name="Hu X."/>
            <person name="Huber C."/>
            <person name="Jiao X."/>
            <person name="Jones K."/>
            <person name="Levin J.Z."/>
            <person name="Liu Y."/>
            <person name="Macdonald P."/>
            <person name="Melnikov A."/>
            <person name="Raley C."/>
            <person name="Sassi M."/>
            <person name="Sherman B.T."/>
            <person name="Song X."/>
            <person name="Sykes S."/>
            <person name="Tran B."/>
            <person name="Walsh L."/>
            <person name="Xia Y."/>
            <person name="Yang J."/>
            <person name="Young S."/>
            <person name="Zeng Q."/>
            <person name="Zheng X."/>
            <person name="Stephens R."/>
            <person name="Nusbaum C."/>
            <person name="Birren B.W."/>
            <person name="Azadi P."/>
            <person name="Lempicki R.A."/>
            <person name="Cuomo C.A."/>
            <person name="Kovacs J.A."/>
        </authorList>
    </citation>
    <scope>NUCLEOTIDE SEQUENCE [LARGE SCALE GENOMIC DNA]</scope>
    <source>
        <strain evidence="3">RU7</strain>
    </source>
</reference>
<sequence>MVFDAAKPIKRNKSFSSMESVIDEERKEVLKFLETREMQLSMGLKNKLKSSMPYDVFDFKCHENDLEVGFKSGVTSNNIFNASSSERFSSKRSLVRDCPMRNRFLSSSDIELNSYKTCFRFSNCLPSQSSEIFTKSSSIQNESGKDNNFSKDYSSINVVEANCCDKEGLDSYIKSSSYLNSTVNKLGSLSLSGTSEVDGNDLVYESPKDSYSSVLPSRVLKTVVNKTHNFKNSSNLCESGILSHTNIEFSSEQDIDIDEYRKIQNMKIDMGTIIFTEDRTIRTIKRGEYSSPLRESRKIRSYLVPIDLSSESLYALEWAIGTVVRDYDTMMIVEAIDKDDKDDKGIVELEKERLAAMEEICLITQKLLKKTRLILQIEIEIIHHKAPKHLLTEMIDYLEPTLVILGSRGRSSLKGVILGSFSNYIVNKSSVPVMIARKKPRKLKSKQSVFGTNIRMVNNLLTKAIID</sequence>
<dbReference type="SUPFAM" id="SSF52402">
    <property type="entry name" value="Adenine nucleotide alpha hydrolases-like"/>
    <property type="match status" value="1"/>
</dbReference>
<dbReference type="PRINTS" id="PR01438">
    <property type="entry name" value="UNVRSLSTRESS"/>
</dbReference>
<dbReference type="GeneID" id="28941277"/>
<feature type="domain" description="UspA" evidence="1">
    <location>
        <begin position="303"/>
        <end position="437"/>
    </location>
</feature>
<dbReference type="InterPro" id="IPR014729">
    <property type="entry name" value="Rossmann-like_a/b/a_fold"/>
</dbReference>
<dbReference type="InterPro" id="IPR006015">
    <property type="entry name" value="Universal_stress_UspA"/>
</dbReference>
<comment type="caution">
    <text evidence="2">The sequence shown here is derived from an EMBL/GenBank/DDBJ whole genome shotgun (WGS) entry which is preliminary data.</text>
</comment>
<dbReference type="Proteomes" id="UP000053447">
    <property type="component" value="Unassembled WGS sequence"/>
</dbReference>
<name>A0A0W4ZIZ2_PNEJ7</name>
<evidence type="ECO:0000313" key="3">
    <source>
        <dbReference type="Proteomes" id="UP000053447"/>
    </source>
</evidence>
<dbReference type="RefSeq" id="XP_018228902.1">
    <property type="nucleotide sequence ID" value="XM_018375022.1"/>
</dbReference>
<dbReference type="CDD" id="cd23659">
    <property type="entry name" value="USP_At3g01520-like"/>
    <property type="match status" value="1"/>
</dbReference>
<protein>
    <recommendedName>
        <fullName evidence="1">UspA domain-containing protein</fullName>
    </recommendedName>
</protein>
<dbReference type="AlphaFoldDB" id="A0A0W4ZIZ2"/>
<dbReference type="Gene3D" id="3.40.50.620">
    <property type="entry name" value="HUPs"/>
    <property type="match status" value="1"/>
</dbReference>
<dbReference type="PANTHER" id="PTHR46100">
    <property type="entry name" value="IMP2'P"/>
    <property type="match status" value="1"/>
</dbReference>
<dbReference type="STRING" id="1408657.A0A0W4ZIZ2"/>
<dbReference type="VEuPathDB" id="FungiDB:T551_02759"/>
<dbReference type="InterPro" id="IPR006016">
    <property type="entry name" value="UspA"/>
</dbReference>